<dbReference type="OrthoDB" id="9802491at2"/>
<dbReference type="InterPro" id="IPR050595">
    <property type="entry name" value="Bact_response_regulator"/>
</dbReference>
<sequence length="129" mass="14090">MSQEKILVIEDNSDNLELVRFILSQAGYTVLTASDGLTGLNLARQELPDMLLLDLTIPELDGWQVATEIKNDPATANMCVVALTAHTLPGDRKRALDSGCDGYISKPLDLPNFVSEVAALLEKTHARRN</sequence>
<dbReference type="Gene3D" id="3.40.50.2300">
    <property type="match status" value="1"/>
</dbReference>
<dbReference type="GO" id="GO:0000160">
    <property type="term" value="P:phosphorelay signal transduction system"/>
    <property type="evidence" value="ECO:0007669"/>
    <property type="project" value="InterPro"/>
</dbReference>
<name>A0A0S7BHA9_9CHLR</name>
<reference evidence="4" key="1">
    <citation type="submission" date="2015-07" db="EMBL/GenBank/DDBJ databases">
        <title>Draft Genome Sequences of Anaerolinea thermolimosa IMO-1, Bellilinea caldifistulae GOMI-1, Leptolinea tardivitalis YMTK-2, Levilinea saccharolytica KIBI-1,Longilinea arvoryzae KOME-1, Previously Described as Members of the Anaerolineaceae (Chloroflexi).</title>
        <authorList>
            <person name="Sekiguchi Y."/>
            <person name="Ohashi A."/>
            <person name="Matsuura N."/>
            <person name="Tourlousse M.D."/>
        </authorList>
    </citation>
    <scope>NUCLEOTIDE SEQUENCE [LARGE SCALE GENOMIC DNA]</scope>
    <source>
        <strain evidence="4">KOME-1</strain>
    </source>
</reference>
<dbReference type="InterPro" id="IPR011006">
    <property type="entry name" value="CheY-like_superfamily"/>
</dbReference>
<dbReference type="SMART" id="SM00448">
    <property type="entry name" value="REC"/>
    <property type="match status" value="1"/>
</dbReference>
<accession>A0A0S7BHA9</accession>
<dbReference type="SUPFAM" id="SSF52172">
    <property type="entry name" value="CheY-like"/>
    <property type="match status" value="1"/>
</dbReference>
<dbReference type="InterPro" id="IPR001789">
    <property type="entry name" value="Sig_transdc_resp-reg_receiver"/>
</dbReference>
<proteinExistence type="predicted"/>
<dbReference type="PANTHER" id="PTHR44591">
    <property type="entry name" value="STRESS RESPONSE REGULATOR PROTEIN 1"/>
    <property type="match status" value="1"/>
</dbReference>
<organism evidence="4">
    <name type="scientific">Longilinea arvoryzae</name>
    <dbReference type="NCBI Taxonomy" id="360412"/>
    <lineage>
        <taxon>Bacteria</taxon>
        <taxon>Bacillati</taxon>
        <taxon>Chloroflexota</taxon>
        <taxon>Anaerolineae</taxon>
        <taxon>Anaerolineales</taxon>
        <taxon>Anaerolineaceae</taxon>
        <taxon>Longilinea</taxon>
    </lineage>
</organism>
<dbReference type="PROSITE" id="PS50110">
    <property type="entry name" value="RESPONSE_REGULATORY"/>
    <property type="match status" value="1"/>
</dbReference>
<keyword evidence="1 2" id="KW-0597">Phosphoprotein</keyword>
<evidence type="ECO:0000313" key="4">
    <source>
        <dbReference type="EMBL" id="GAP13259.1"/>
    </source>
</evidence>
<dbReference type="RefSeq" id="WP_075072608.1">
    <property type="nucleotide sequence ID" value="NZ_DF967972.1"/>
</dbReference>
<evidence type="ECO:0000259" key="3">
    <source>
        <dbReference type="PROSITE" id="PS50110"/>
    </source>
</evidence>
<protein>
    <submittedName>
        <fullName evidence="4">Response regulator containing a CheY-like receiver domain and an HD-GYP domain</fullName>
    </submittedName>
</protein>
<evidence type="ECO:0000256" key="2">
    <source>
        <dbReference type="PROSITE-ProRule" id="PRU00169"/>
    </source>
</evidence>
<dbReference type="PANTHER" id="PTHR44591:SF23">
    <property type="entry name" value="CHEY SUBFAMILY"/>
    <property type="match status" value="1"/>
</dbReference>
<keyword evidence="5" id="KW-1185">Reference proteome</keyword>
<evidence type="ECO:0000313" key="5">
    <source>
        <dbReference type="Proteomes" id="UP000055060"/>
    </source>
</evidence>
<dbReference type="Proteomes" id="UP000055060">
    <property type="component" value="Unassembled WGS sequence"/>
</dbReference>
<feature type="modified residue" description="4-aspartylphosphate" evidence="2">
    <location>
        <position position="54"/>
    </location>
</feature>
<dbReference type="EMBL" id="DF967972">
    <property type="protein sequence ID" value="GAP13259.1"/>
    <property type="molecule type" value="Genomic_DNA"/>
</dbReference>
<dbReference type="AlphaFoldDB" id="A0A0S7BHA9"/>
<dbReference type="STRING" id="360412.LARV_01012"/>
<evidence type="ECO:0000256" key="1">
    <source>
        <dbReference type="ARBA" id="ARBA00022553"/>
    </source>
</evidence>
<feature type="domain" description="Response regulatory" evidence="3">
    <location>
        <begin position="5"/>
        <end position="121"/>
    </location>
</feature>
<gene>
    <name evidence="4" type="ORF">LARV_01012</name>
</gene>
<dbReference type="Pfam" id="PF00072">
    <property type="entry name" value="Response_reg"/>
    <property type="match status" value="1"/>
</dbReference>